<dbReference type="SUPFAM" id="SSF103473">
    <property type="entry name" value="MFS general substrate transporter"/>
    <property type="match status" value="1"/>
</dbReference>
<feature type="transmembrane region" description="Helical" evidence="1">
    <location>
        <begin position="157"/>
        <end position="178"/>
    </location>
</feature>
<name>A0A813F970_POLGL</name>
<keyword evidence="1" id="KW-0812">Transmembrane</keyword>
<feature type="transmembrane region" description="Helical" evidence="1">
    <location>
        <begin position="184"/>
        <end position="204"/>
    </location>
</feature>
<feature type="transmembrane region" description="Helical" evidence="1">
    <location>
        <begin position="18"/>
        <end position="35"/>
    </location>
</feature>
<evidence type="ECO:0000256" key="1">
    <source>
        <dbReference type="SAM" id="Phobius"/>
    </source>
</evidence>
<accession>A0A813F970</accession>
<feature type="transmembrane region" description="Helical" evidence="1">
    <location>
        <begin position="216"/>
        <end position="236"/>
    </location>
</feature>
<dbReference type="OrthoDB" id="413480at2759"/>
<comment type="caution">
    <text evidence="2">The sequence shown here is derived from an EMBL/GenBank/DDBJ whole genome shotgun (WGS) entry which is preliminary data.</text>
</comment>
<reference evidence="2" key="1">
    <citation type="submission" date="2021-02" db="EMBL/GenBank/DDBJ databases">
        <authorList>
            <person name="Dougan E. K."/>
            <person name="Rhodes N."/>
            <person name="Thang M."/>
            <person name="Chan C."/>
        </authorList>
    </citation>
    <scope>NUCLEOTIDE SEQUENCE</scope>
</reference>
<evidence type="ECO:0000313" key="3">
    <source>
        <dbReference type="Proteomes" id="UP000654075"/>
    </source>
</evidence>
<dbReference type="EMBL" id="CAJNNV010024406">
    <property type="protein sequence ID" value="CAE8609780.1"/>
    <property type="molecule type" value="Genomic_DNA"/>
</dbReference>
<sequence length="268" mass="26334">ELADRVGEPNPLELHNVFLGRGIGAVIGTLLGGWLSDRSPIKRAMCCCIGFSACSVAAVPIVASYQSVRLLAFCFALIGMSGSALVSFTVAAACWSFPGKDASETALSPKARISYRHTQDASETVIGAAFAGAQAGALVLGAAMSAAGLISGAATGAALGSLAAPLTFGLSVPFAAAFSSAVGHWAGGVAGVGCGAVAGAWLAAAARALGGLHMPWLGPLAGKLPDFLVFFLLVAITGPPVAAVGAVMGLTSGALLGIVIGVALLAKT</sequence>
<proteinExistence type="predicted"/>
<feature type="non-terminal residue" evidence="2">
    <location>
        <position position="268"/>
    </location>
</feature>
<keyword evidence="1" id="KW-1133">Transmembrane helix</keyword>
<feature type="transmembrane region" description="Helical" evidence="1">
    <location>
        <begin position="125"/>
        <end position="150"/>
    </location>
</feature>
<keyword evidence="1" id="KW-0472">Membrane</keyword>
<gene>
    <name evidence="2" type="ORF">PGLA1383_LOCUS27607</name>
</gene>
<organism evidence="2 3">
    <name type="scientific">Polarella glacialis</name>
    <name type="common">Dinoflagellate</name>
    <dbReference type="NCBI Taxonomy" id="89957"/>
    <lineage>
        <taxon>Eukaryota</taxon>
        <taxon>Sar</taxon>
        <taxon>Alveolata</taxon>
        <taxon>Dinophyceae</taxon>
        <taxon>Suessiales</taxon>
        <taxon>Suessiaceae</taxon>
        <taxon>Polarella</taxon>
    </lineage>
</organism>
<dbReference type="AlphaFoldDB" id="A0A813F970"/>
<feature type="transmembrane region" description="Helical" evidence="1">
    <location>
        <begin position="242"/>
        <end position="266"/>
    </location>
</feature>
<protein>
    <submittedName>
        <fullName evidence="2">Uncharacterized protein</fullName>
    </submittedName>
</protein>
<feature type="transmembrane region" description="Helical" evidence="1">
    <location>
        <begin position="70"/>
        <end position="98"/>
    </location>
</feature>
<dbReference type="InterPro" id="IPR036259">
    <property type="entry name" value="MFS_trans_sf"/>
</dbReference>
<keyword evidence="3" id="KW-1185">Reference proteome</keyword>
<dbReference type="Proteomes" id="UP000654075">
    <property type="component" value="Unassembled WGS sequence"/>
</dbReference>
<feature type="transmembrane region" description="Helical" evidence="1">
    <location>
        <begin position="41"/>
        <end position="63"/>
    </location>
</feature>
<evidence type="ECO:0000313" key="2">
    <source>
        <dbReference type="EMBL" id="CAE8609780.1"/>
    </source>
</evidence>